<proteinExistence type="predicted"/>
<feature type="signal peptide" evidence="2">
    <location>
        <begin position="1"/>
        <end position="24"/>
    </location>
</feature>
<dbReference type="RefSeq" id="WP_013902627.1">
    <property type="nucleotide sequence ID" value="NC_015677.1"/>
</dbReference>
<organism evidence="3 4">
    <name type="scientific">Ramlibacter tataouinensis (strain ATCC BAA-407 / DSM 14655 / LMG 21543 / TTB310)</name>
    <dbReference type="NCBI Taxonomy" id="365046"/>
    <lineage>
        <taxon>Bacteria</taxon>
        <taxon>Pseudomonadati</taxon>
        <taxon>Pseudomonadota</taxon>
        <taxon>Betaproteobacteria</taxon>
        <taxon>Burkholderiales</taxon>
        <taxon>Comamonadaceae</taxon>
        <taxon>Ramlibacter</taxon>
    </lineage>
</organism>
<keyword evidence="1" id="KW-1133">Transmembrane helix</keyword>
<dbReference type="EMBL" id="CP000245">
    <property type="protein sequence ID" value="AEG94396.1"/>
    <property type="molecule type" value="Genomic_DNA"/>
</dbReference>
<keyword evidence="4" id="KW-1185">Reference proteome</keyword>
<protein>
    <recommendedName>
        <fullName evidence="5">Candidate membrane protein</fullName>
    </recommendedName>
</protein>
<dbReference type="AlphaFoldDB" id="F5XYM9"/>
<keyword evidence="2" id="KW-0732">Signal</keyword>
<evidence type="ECO:0008006" key="5">
    <source>
        <dbReference type="Google" id="ProtNLM"/>
    </source>
</evidence>
<feature type="chain" id="PRO_5003334800" description="Candidate membrane protein" evidence="2">
    <location>
        <begin position="25"/>
        <end position="61"/>
    </location>
</feature>
<sequence>MTRSITLKAAAAGAWLAHAGAAFAHEGHGLAGDHWHATDSFGLLLVGALAALAVWLSRGGQ</sequence>
<dbReference type="STRING" id="365046.Rta_32850"/>
<reference evidence="4" key="1">
    <citation type="submission" date="2006-01" db="EMBL/GenBank/DDBJ databases">
        <title>Genome of the cyst-dividing bacterium Ramlibacter tataouinensis.</title>
        <authorList>
            <person name="Barakat M."/>
            <person name="Ortet P."/>
            <person name="De Luca G."/>
            <person name="Jourlin-Castelli C."/>
            <person name="Ansaldi M."/>
            <person name="Py B."/>
            <person name="Fichant G."/>
            <person name="Coutinho P."/>
            <person name="Voulhoux R."/>
            <person name="Bastien O."/>
            <person name="Roy S."/>
            <person name="Marechal E."/>
            <person name="Henrissat B."/>
            <person name="Quentin Y."/>
            <person name="Noirot P."/>
            <person name="Filloux A."/>
            <person name="Mejean V."/>
            <person name="DuBow M."/>
            <person name="Barras F."/>
            <person name="Heulin T."/>
        </authorList>
    </citation>
    <scope>NUCLEOTIDE SEQUENCE [LARGE SCALE GENOMIC DNA]</scope>
    <source>
        <strain evidence="4">ATCC BAA-407 / DSM 14655 / LMG 21543 / TTB310</strain>
    </source>
</reference>
<evidence type="ECO:0000313" key="3">
    <source>
        <dbReference type="EMBL" id="AEG94396.1"/>
    </source>
</evidence>
<dbReference type="KEGG" id="rta:Rta_32850"/>
<evidence type="ECO:0000313" key="4">
    <source>
        <dbReference type="Proteomes" id="UP000008385"/>
    </source>
</evidence>
<evidence type="ECO:0000256" key="1">
    <source>
        <dbReference type="SAM" id="Phobius"/>
    </source>
</evidence>
<dbReference type="HOGENOM" id="CLU_2919516_0_0_4"/>
<reference evidence="3 4" key="2">
    <citation type="journal article" date="2011" name="PLoS ONE">
        <title>The Cyst-Dividing Bacterium Ramlibacter tataouinensis TTB310 Genome Reveals a Well-Stocked Toolbox for Adaptation to a Desert Environment.</title>
        <authorList>
            <person name="De Luca G."/>
            <person name="Barakat M."/>
            <person name="Ortet P."/>
            <person name="Fochesato S."/>
            <person name="Jourlin-Castelli C."/>
            <person name="Ansaldi M."/>
            <person name="Py B."/>
            <person name="Fichant G."/>
            <person name="Coutinho P.M."/>
            <person name="Voulhoux R."/>
            <person name="Bastien O."/>
            <person name="Marechal E."/>
            <person name="Henrissat B."/>
            <person name="Quentin Y."/>
            <person name="Noirot P."/>
            <person name="Filloux A."/>
            <person name="Mejean V."/>
            <person name="Dubow M.S."/>
            <person name="Barras F."/>
            <person name="Barbe V."/>
            <person name="Weissenbach J."/>
            <person name="Mihalcescu I."/>
            <person name="Vermeglio A."/>
            <person name="Achouak W."/>
            <person name="Heulin T."/>
        </authorList>
    </citation>
    <scope>NUCLEOTIDE SEQUENCE [LARGE SCALE GENOMIC DNA]</scope>
    <source>
        <strain evidence="4">ATCC BAA-407 / DSM 14655 / LMG 21543 / TTB310</strain>
    </source>
</reference>
<feature type="transmembrane region" description="Helical" evidence="1">
    <location>
        <begin position="40"/>
        <end position="57"/>
    </location>
</feature>
<name>F5XYM9_RAMTT</name>
<gene>
    <name evidence="3" type="ordered locus">Rta_32850</name>
</gene>
<dbReference type="Proteomes" id="UP000008385">
    <property type="component" value="Chromosome"/>
</dbReference>
<accession>F5XYM9</accession>
<evidence type="ECO:0000256" key="2">
    <source>
        <dbReference type="SAM" id="SignalP"/>
    </source>
</evidence>
<keyword evidence="1" id="KW-0812">Transmembrane</keyword>
<keyword evidence="1" id="KW-0472">Membrane</keyword>